<gene>
    <name evidence="1" type="ORF">LCGC14_1655440</name>
</gene>
<evidence type="ECO:0000313" key="1">
    <source>
        <dbReference type="EMBL" id="KKM19469.1"/>
    </source>
</evidence>
<protein>
    <submittedName>
        <fullName evidence="1">Uncharacterized protein</fullName>
    </submittedName>
</protein>
<dbReference type="AlphaFoldDB" id="A0A0F9II63"/>
<name>A0A0F9II63_9ZZZZ</name>
<organism evidence="1">
    <name type="scientific">marine sediment metagenome</name>
    <dbReference type="NCBI Taxonomy" id="412755"/>
    <lineage>
        <taxon>unclassified sequences</taxon>
        <taxon>metagenomes</taxon>
        <taxon>ecological metagenomes</taxon>
    </lineage>
</organism>
<accession>A0A0F9II63</accession>
<comment type="caution">
    <text evidence="1">The sequence shown here is derived from an EMBL/GenBank/DDBJ whole genome shotgun (WGS) entry which is preliminary data.</text>
</comment>
<dbReference type="EMBL" id="LAZR01013980">
    <property type="protein sequence ID" value="KKM19469.1"/>
    <property type="molecule type" value="Genomic_DNA"/>
</dbReference>
<reference evidence="1" key="1">
    <citation type="journal article" date="2015" name="Nature">
        <title>Complex archaea that bridge the gap between prokaryotes and eukaryotes.</title>
        <authorList>
            <person name="Spang A."/>
            <person name="Saw J.H."/>
            <person name="Jorgensen S.L."/>
            <person name="Zaremba-Niedzwiedzka K."/>
            <person name="Martijn J."/>
            <person name="Lind A.E."/>
            <person name="van Eijk R."/>
            <person name="Schleper C."/>
            <person name="Guy L."/>
            <person name="Ettema T.J."/>
        </authorList>
    </citation>
    <scope>NUCLEOTIDE SEQUENCE</scope>
</reference>
<proteinExistence type="predicted"/>
<sequence length="80" mass="9243">MSQIYTVYYCDSHYDHNLIVRADSQAEAEQIVTDKYLPTLEIVAPRAAPLSDNELEEMELGKKEIAKMDRKGFYLYDHGT</sequence>